<reference evidence="1" key="1">
    <citation type="journal article" date="2014" name="Int. J. Syst. Evol. Microbiol.">
        <title>Complete genome sequence of Corynebacterium casei LMG S-19264T (=DSM 44701T), isolated from a smear-ripened cheese.</title>
        <authorList>
            <consortium name="US DOE Joint Genome Institute (JGI-PGF)"/>
            <person name="Walter F."/>
            <person name="Albersmeier A."/>
            <person name="Kalinowski J."/>
            <person name="Ruckert C."/>
        </authorList>
    </citation>
    <scope>NUCLEOTIDE SEQUENCE</scope>
    <source>
        <strain evidence="1">JCM 5069</strain>
    </source>
</reference>
<name>A0A919G1S8_9ACTN</name>
<keyword evidence="2" id="KW-1185">Reference proteome</keyword>
<comment type="caution">
    <text evidence="1">The sequence shown here is derived from an EMBL/GenBank/DDBJ whole genome shotgun (WGS) entry which is preliminary data.</text>
</comment>
<accession>A0A919G1S8</accession>
<gene>
    <name evidence="1" type="ORF">GCM10018793_22240</name>
</gene>
<evidence type="ECO:0000313" key="1">
    <source>
        <dbReference type="EMBL" id="GHH76475.1"/>
    </source>
</evidence>
<sequence>MKEVAAWALCAGPAWTPSTTATSARSLSSVQRKGTSVRDLIMRGAFRVRDRWGTYACTRHSKV</sequence>
<evidence type="ECO:0000313" key="2">
    <source>
        <dbReference type="Proteomes" id="UP000603708"/>
    </source>
</evidence>
<dbReference type="EMBL" id="BNCD01000005">
    <property type="protein sequence ID" value="GHH76475.1"/>
    <property type="molecule type" value="Genomic_DNA"/>
</dbReference>
<protein>
    <submittedName>
        <fullName evidence="1">Uncharacterized protein</fullName>
    </submittedName>
</protein>
<organism evidence="1 2">
    <name type="scientific">Streptomyces sulfonofaciens</name>
    <dbReference type="NCBI Taxonomy" id="68272"/>
    <lineage>
        <taxon>Bacteria</taxon>
        <taxon>Bacillati</taxon>
        <taxon>Actinomycetota</taxon>
        <taxon>Actinomycetes</taxon>
        <taxon>Kitasatosporales</taxon>
        <taxon>Streptomycetaceae</taxon>
        <taxon>Streptomyces</taxon>
    </lineage>
</organism>
<proteinExistence type="predicted"/>
<reference evidence="1" key="2">
    <citation type="submission" date="2020-09" db="EMBL/GenBank/DDBJ databases">
        <authorList>
            <person name="Sun Q."/>
            <person name="Ohkuma M."/>
        </authorList>
    </citation>
    <scope>NUCLEOTIDE SEQUENCE</scope>
    <source>
        <strain evidence="1">JCM 5069</strain>
    </source>
</reference>
<dbReference type="AlphaFoldDB" id="A0A919G1S8"/>
<dbReference type="Proteomes" id="UP000603708">
    <property type="component" value="Unassembled WGS sequence"/>
</dbReference>